<reference evidence="1 2" key="1">
    <citation type="submission" date="2021-07" db="EMBL/GenBank/DDBJ databases">
        <title>Genome data of Colletotrichum spaethianum.</title>
        <authorList>
            <person name="Utami Y.D."/>
            <person name="Hiruma K."/>
        </authorList>
    </citation>
    <scope>NUCLEOTIDE SEQUENCE [LARGE SCALE GENOMIC DNA]</scope>
    <source>
        <strain evidence="1 2">MAFF 242679</strain>
    </source>
</reference>
<dbReference type="Proteomes" id="UP001055172">
    <property type="component" value="Unassembled WGS sequence"/>
</dbReference>
<sequence length="61" mass="6786">MEEAVLMSIRLKSFDLHLLMSNLASHRRVEPGSHWASLVYDNRAADLLHKVGKGNVISTIG</sequence>
<proteinExistence type="predicted"/>
<evidence type="ECO:0000313" key="1">
    <source>
        <dbReference type="EMBL" id="GJC88119.1"/>
    </source>
</evidence>
<organism evidence="1 2">
    <name type="scientific">Colletotrichum liriopes</name>
    <dbReference type="NCBI Taxonomy" id="708192"/>
    <lineage>
        <taxon>Eukaryota</taxon>
        <taxon>Fungi</taxon>
        <taxon>Dikarya</taxon>
        <taxon>Ascomycota</taxon>
        <taxon>Pezizomycotina</taxon>
        <taxon>Sordariomycetes</taxon>
        <taxon>Hypocreomycetidae</taxon>
        <taxon>Glomerellales</taxon>
        <taxon>Glomerellaceae</taxon>
        <taxon>Colletotrichum</taxon>
        <taxon>Colletotrichum spaethianum species complex</taxon>
    </lineage>
</organism>
<dbReference type="AlphaFoldDB" id="A0AA37LXB6"/>
<protein>
    <submittedName>
        <fullName evidence="1">Uncharacterized protein</fullName>
    </submittedName>
</protein>
<name>A0AA37LXB6_9PEZI</name>
<comment type="caution">
    <text evidence="1">The sequence shown here is derived from an EMBL/GenBank/DDBJ whole genome shotgun (WGS) entry which is preliminary data.</text>
</comment>
<evidence type="ECO:0000313" key="2">
    <source>
        <dbReference type="Proteomes" id="UP001055172"/>
    </source>
</evidence>
<accession>A0AA37LXB6</accession>
<dbReference type="EMBL" id="BPPX01000030">
    <property type="protein sequence ID" value="GJC88119.1"/>
    <property type="molecule type" value="Genomic_DNA"/>
</dbReference>
<keyword evidence="2" id="KW-1185">Reference proteome</keyword>
<gene>
    <name evidence="1" type="ORF">ColLi_10957</name>
</gene>